<accession>A0A8W4F900</accession>
<evidence type="ECO:0000313" key="2">
    <source>
        <dbReference type="Proteomes" id="UP000008227"/>
    </source>
</evidence>
<gene>
    <name evidence="1" type="primary">COL4A4</name>
</gene>
<keyword evidence="2" id="KW-1185">Reference proteome</keyword>
<dbReference type="AlphaFoldDB" id="A0A8W4F900"/>
<organism evidence="1 2">
    <name type="scientific">Sus scrofa</name>
    <name type="common">Pig</name>
    <dbReference type="NCBI Taxonomy" id="9823"/>
    <lineage>
        <taxon>Eukaryota</taxon>
        <taxon>Metazoa</taxon>
        <taxon>Chordata</taxon>
        <taxon>Craniata</taxon>
        <taxon>Vertebrata</taxon>
        <taxon>Euteleostomi</taxon>
        <taxon>Mammalia</taxon>
        <taxon>Eutheria</taxon>
        <taxon>Laurasiatheria</taxon>
        <taxon>Artiodactyla</taxon>
        <taxon>Suina</taxon>
        <taxon>Suidae</taxon>
        <taxon>Sus</taxon>
    </lineage>
</organism>
<dbReference type="Ensembl" id="ENSSSCT00000094833.1">
    <property type="protein sequence ID" value="ENSSSCP00000074775.1"/>
    <property type="gene ID" value="ENSSSCG00000016244.5"/>
</dbReference>
<protein>
    <submittedName>
        <fullName evidence="1">Collagen type IV alpha 4 chain</fullName>
    </submittedName>
</protein>
<dbReference type="Proteomes" id="UP000008227">
    <property type="component" value="Chromosome 15"/>
</dbReference>
<reference evidence="1" key="3">
    <citation type="submission" date="2025-09" db="UniProtKB">
        <authorList>
            <consortium name="Ensembl"/>
        </authorList>
    </citation>
    <scope>IDENTIFICATION</scope>
</reference>
<reference evidence="1" key="1">
    <citation type="journal article" date="2020" name="Gigascience">
        <title>An improved pig reference genome sequence to enable pig genetics and genomics research.</title>
        <authorList>
            <person name="Warr A."/>
            <person name="Affara N."/>
            <person name="Aken B."/>
            <person name="Beiki H."/>
            <person name="Bickhart D.M."/>
            <person name="Billis K."/>
            <person name="Chow W."/>
            <person name="Eory L."/>
            <person name="Finlayson H.A."/>
            <person name="Flicek P."/>
            <person name="Giron C.G."/>
            <person name="Griffin D.K."/>
            <person name="Hall R."/>
            <person name="Hannum G."/>
            <person name="Hourlier T."/>
            <person name="Howe K."/>
            <person name="Hume D.A."/>
            <person name="Izuogu O."/>
            <person name="Kim K."/>
            <person name="Koren S."/>
            <person name="Liu H."/>
            <person name="Manchanda N."/>
            <person name="Martin F.J."/>
            <person name="Nonneman D.J."/>
            <person name="O'Connor R.E."/>
            <person name="Phillippy A.M."/>
            <person name="Rohrer G.A."/>
            <person name="Rosen B.D."/>
            <person name="Rund L.A."/>
            <person name="Sargent C.A."/>
            <person name="Schook L.B."/>
            <person name="Schroeder S.G."/>
            <person name="Schwartz A.S."/>
            <person name="Skinner B.M."/>
            <person name="Talbot R."/>
            <person name="Tseng E."/>
            <person name="Tuggle C.K."/>
            <person name="Watson M."/>
            <person name="Smith T.P.L."/>
            <person name="Archibald A.L."/>
        </authorList>
    </citation>
    <scope>NUCLEOTIDE SEQUENCE [LARGE SCALE GENOMIC DNA]</scope>
    <source>
        <strain evidence="1">Duroc</strain>
    </source>
</reference>
<proteinExistence type="predicted"/>
<reference evidence="1" key="2">
    <citation type="submission" date="2025-08" db="UniProtKB">
        <authorList>
            <consortium name="Ensembl"/>
        </authorList>
    </citation>
    <scope>IDENTIFICATION</scope>
</reference>
<sequence>KVHMALVSCSFRWIKPLAADSWSHLPTVPTGPGTRRTTQGVRVLLD</sequence>
<evidence type="ECO:0000313" key="1">
    <source>
        <dbReference type="Ensembl" id="ENSSSCP00000074775.1"/>
    </source>
</evidence>
<dbReference type="GeneTree" id="ENSGT00940000153991"/>
<name>A0A8W4F900_PIG</name>